<dbReference type="STRING" id="502025.Hoch_6792"/>
<dbReference type="Gene3D" id="1.10.510.10">
    <property type="entry name" value="Transferase(Phosphotransferase) domain 1"/>
    <property type="match status" value="1"/>
</dbReference>
<feature type="domain" description="Protein kinase" evidence="7">
    <location>
        <begin position="5"/>
        <end position="281"/>
    </location>
</feature>
<evidence type="ECO:0000313" key="9">
    <source>
        <dbReference type="Proteomes" id="UP000001880"/>
    </source>
</evidence>
<accession>D0LUD3</accession>
<dbReference type="PANTHER" id="PTHR43289">
    <property type="entry name" value="MITOGEN-ACTIVATED PROTEIN KINASE KINASE KINASE 20-RELATED"/>
    <property type="match status" value="1"/>
</dbReference>
<evidence type="ECO:0000256" key="2">
    <source>
        <dbReference type="ARBA" id="ARBA00022741"/>
    </source>
</evidence>
<keyword evidence="6" id="KW-0812">Transmembrane</keyword>
<dbReference type="InterPro" id="IPR011009">
    <property type="entry name" value="Kinase-like_dom_sf"/>
</dbReference>
<organism evidence="8 9">
    <name type="scientific">Haliangium ochraceum (strain DSM 14365 / JCM 11303 / SMP-2)</name>
    <dbReference type="NCBI Taxonomy" id="502025"/>
    <lineage>
        <taxon>Bacteria</taxon>
        <taxon>Pseudomonadati</taxon>
        <taxon>Myxococcota</taxon>
        <taxon>Polyangia</taxon>
        <taxon>Haliangiales</taxon>
        <taxon>Kofleriaceae</taxon>
        <taxon>Haliangium</taxon>
    </lineage>
</organism>
<dbReference type="OrthoDB" id="9801841at2"/>
<reference evidence="8 9" key="1">
    <citation type="journal article" date="2010" name="Stand. Genomic Sci.">
        <title>Complete genome sequence of Haliangium ochraceum type strain (SMP-2).</title>
        <authorList>
            <consortium name="US DOE Joint Genome Institute (JGI-PGF)"/>
            <person name="Ivanova N."/>
            <person name="Daum C."/>
            <person name="Lang E."/>
            <person name="Abt B."/>
            <person name="Kopitz M."/>
            <person name="Saunders E."/>
            <person name="Lapidus A."/>
            <person name="Lucas S."/>
            <person name="Glavina Del Rio T."/>
            <person name="Nolan M."/>
            <person name="Tice H."/>
            <person name="Copeland A."/>
            <person name="Cheng J.F."/>
            <person name="Chen F."/>
            <person name="Bruce D."/>
            <person name="Goodwin L."/>
            <person name="Pitluck S."/>
            <person name="Mavromatis K."/>
            <person name="Pati A."/>
            <person name="Mikhailova N."/>
            <person name="Chen A."/>
            <person name="Palaniappan K."/>
            <person name="Land M."/>
            <person name="Hauser L."/>
            <person name="Chang Y.J."/>
            <person name="Jeffries C.D."/>
            <person name="Detter J.C."/>
            <person name="Brettin T."/>
            <person name="Rohde M."/>
            <person name="Goker M."/>
            <person name="Bristow J."/>
            <person name="Markowitz V."/>
            <person name="Eisen J.A."/>
            <person name="Hugenholtz P."/>
            <person name="Kyrpides N.C."/>
            <person name="Klenk H.P."/>
        </authorList>
    </citation>
    <scope>NUCLEOTIDE SEQUENCE [LARGE SCALE GENOMIC DNA]</scope>
    <source>
        <strain evidence="9">DSM 14365 / CIP 107738 / JCM 11303 / AJ 13395 / SMP-2</strain>
    </source>
</reference>
<keyword evidence="2" id="KW-0547">Nucleotide-binding</keyword>
<proteinExistence type="predicted"/>
<sequence>MGDRYTITERLDQGGMAEVFRGVAESLQGFKKSVAIKRILPSLTKNDKFVSMFLDEAKLSLYLQHANIVQVFDIGVTDASYFLVMEFVDGCNLKAMLERLKEKGRRIDIPLAIYLMLECCKALNYAHSAENPENHEPLNIVHRDISPPNILLSKMGEVKLVDFGLAKANSQIESTDPGVVKGKFSYLSPEAASGIQVDHRADIFAVGIILWEMFTGRRLFYGDTDYQTVELVRQARIPSIAALNPEIEPELEAIVRKSLARDPDDRYHSAADLGDALAQYLFSRRMKVTARDLAAMVKDTQLERMRKRSTEPKESLIDVLIQDEMAKVTSLLDDGSSAQSNSLAEGSQSLDPDQFVDTSLWTSALLDEDDHGDLGAGSAQREPSIADVAPPHQHQQAPPQQPQHQQQQQAPRSRDELASLQEMLEPDRTEGSVAQEPSSSSSNAIVLVAIALVLIAIGAVLFLVLR</sequence>
<feature type="region of interest" description="Disordered" evidence="5">
    <location>
        <begin position="389"/>
        <end position="416"/>
    </location>
</feature>
<dbReference type="RefSeq" id="WP_012831848.1">
    <property type="nucleotide sequence ID" value="NC_013440.1"/>
</dbReference>
<evidence type="ECO:0000259" key="7">
    <source>
        <dbReference type="PROSITE" id="PS50011"/>
    </source>
</evidence>
<dbReference type="Pfam" id="PF00069">
    <property type="entry name" value="Pkinase"/>
    <property type="match status" value="1"/>
</dbReference>
<evidence type="ECO:0000256" key="5">
    <source>
        <dbReference type="SAM" id="MobiDB-lite"/>
    </source>
</evidence>
<dbReference type="HOGENOM" id="CLU_000288_151_5_7"/>
<dbReference type="PROSITE" id="PS50011">
    <property type="entry name" value="PROTEIN_KINASE_DOM"/>
    <property type="match status" value="1"/>
</dbReference>
<dbReference type="Proteomes" id="UP000001880">
    <property type="component" value="Chromosome"/>
</dbReference>
<feature type="compositionally biased region" description="Low complexity" evidence="5">
    <location>
        <begin position="389"/>
        <end position="411"/>
    </location>
</feature>
<feature type="transmembrane region" description="Helical" evidence="6">
    <location>
        <begin position="444"/>
        <end position="465"/>
    </location>
</feature>
<feature type="compositionally biased region" description="Polar residues" evidence="5">
    <location>
        <begin position="336"/>
        <end position="354"/>
    </location>
</feature>
<dbReference type="SUPFAM" id="SSF56112">
    <property type="entry name" value="Protein kinase-like (PK-like)"/>
    <property type="match status" value="1"/>
</dbReference>
<dbReference type="AlphaFoldDB" id="D0LUD3"/>
<dbReference type="GO" id="GO:0005524">
    <property type="term" value="F:ATP binding"/>
    <property type="evidence" value="ECO:0007669"/>
    <property type="project" value="UniProtKB-KW"/>
</dbReference>
<gene>
    <name evidence="8" type="ordered locus">Hoch_6792</name>
</gene>
<evidence type="ECO:0000256" key="1">
    <source>
        <dbReference type="ARBA" id="ARBA00022679"/>
    </source>
</evidence>
<dbReference type="Gene3D" id="3.30.200.20">
    <property type="entry name" value="Phosphorylase Kinase, domain 1"/>
    <property type="match status" value="1"/>
</dbReference>
<dbReference type="eggNOG" id="COG0515">
    <property type="taxonomic scope" value="Bacteria"/>
</dbReference>
<protein>
    <submittedName>
        <fullName evidence="8">Serine/threonine protein kinase</fullName>
    </submittedName>
</protein>
<dbReference type="GO" id="GO:0004674">
    <property type="term" value="F:protein serine/threonine kinase activity"/>
    <property type="evidence" value="ECO:0007669"/>
    <property type="project" value="UniProtKB-KW"/>
</dbReference>
<keyword evidence="6" id="KW-0472">Membrane</keyword>
<keyword evidence="8" id="KW-0723">Serine/threonine-protein kinase</keyword>
<keyword evidence="4" id="KW-0067">ATP-binding</keyword>
<dbReference type="KEGG" id="hoh:Hoch_6792"/>
<keyword evidence="9" id="KW-1185">Reference proteome</keyword>
<name>D0LUD3_HALO1</name>
<keyword evidence="3 8" id="KW-0418">Kinase</keyword>
<dbReference type="PANTHER" id="PTHR43289:SF34">
    <property type="entry name" value="SERINE_THREONINE-PROTEIN KINASE YBDM-RELATED"/>
    <property type="match status" value="1"/>
</dbReference>
<keyword evidence="6" id="KW-1133">Transmembrane helix</keyword>
<keyword evidence="1" id="KW-0808">Transferase</keyword>
<dbReference type="CDD" id="cd14014">
    <property type="entry name" value="STKc_PknB_like"/>
    <property type="match status" value="1"/>
</dbReference>
<feature type="region of interest" description="Disordered" evidence="5">
    <location>
        <begin position="332"/>
        <end position="354"/>
    </location>
</feature>
<evidence type="ECO:0000256" key="6">
    <source>
        <dbReference type="SAM" id="Phobius"/>
    </source>
</evidence>
<dbReference type="EMBL" id="CP001804">
    <property type="protein sequence ID" value="ACY19256.1"/>
    <property type="molecule type" value="Genomic_DNA"/>
</dbReference>
<evidence type="ECO:0000256" key="4">
    <source>
        <dbReference type="ARBA" id="ARBA00022840"/>
    </source>
</evidence>
<dbReference type="InterPro" id="IPR000719">
    <property type="entry name" value="Prot_kinase_dom"/>
</dbReference>
<evidence type="ECO:0000256" key="3">
    <source>
        <dbReference type="ARBA" id="ARBA00022777"/>
    </source>
</evidence>
<evidence type="ECO:0000313" key="8">
    <source>
        <dbReference type="EMBL" id="ACY19256.1"/>
    </source>
</evidence>